<keyword evidence="1" id="KW-0472">Membrane</keyword>
<comment type="caution">
    <text evidence="3">The sequence shown here is derived from an EMBL/GenBank/DDBJ whole genome shotgun (WGS) entry which is preliminary data.</text>
</comment>
<dbReference type="Pfam" id="PF01476">
    <property type="entry name" value="LysM"/>
    <property type="match status" value="1"/>
</dbReference>
<dbReference type="SUPFAM" id="SSF54106">
    <property type="entry name" value="LysM domain"/>
    <property type="match status" value="1"/>
</dbReference>
<dbReference type="Proteomes" id="UP001304769">
    <property type="component" value="Unassembled WGS sequence"/>
</dbReference>
<dbReference type="InterPro" id="IPR036779">
    <property type="entry name" value="LysM_dom_sf"/>
</dbReference>
<evidence type="ECO:0000259" key="2">
    <source>
        <dbReference type="PROSITE" id="PS51782"/>
    </source>
</evidence>
<dbReference type="SMART" id="SM00257">
    <property type="entry name" value="LysM"/>
    <property type="match status" value="1"/>
</dbReference>
<evidence type="ECO:0000313" key="4">
    <source>
        <dbReference type="Proteomes" id="UP001304769"/>
    </source>
</evidence>
<dbReference type="EMBL" id="JAYGGQ010000004">
    <property type="protein sequence ID" value="MEA5454537.1"/>
    <property type="molecule type" value="Genomic_DNA"/>
</dbReference>
<name>A0ABU5T4E7_9MICC</name>
<keyword evidence="1" id="KW-1133">Transmembrane helix</keyword>
<dbReference type="Gene3D" id="3.10.350.10">
    <property type="entry name" value="LysM domain"/>
    <property type="match status" value="1"/>
</dbReference>
<accession>A0ABU5T4E7</accession>
<dbReference type="PROSITE" id="PS51782">
    <property type="entry name" value="LYSM"/>
    <property type="match status" value="1"/>
</dbReference>
<proteinExistence type="predicted"/>
<sequence length="139" mass="14809">MAHAFATPLGGESVSLLDALLGERAGAFEEPAPRMSAPPRLRLTRRGRFVLIAMPVFIASVFLLVGLAALWSPARAGDAAPAHLDAVQVTVQQGQSLWSVASQYAPDRDPRVVISEIVDLNGLDSTRVQPGQQLMVPKS</sequence>
<feature type="domain" description="LysM" evidence="2">
    <location>
        <begin position="87"/>
        <end position="136"/>
    </location>
</feature>
<dbReference type="InterPro" id="IPR018392">
    <property type="entry name" value="LysM"/>
</dbReference>
<protein>
    <submittedName>
        <fullName evidence="3">LysM peptidoglycan-binding domain-containing protein</fullName>
    </submittedName>
</protein>
<evidence type="ECO:0000256" key="1">
    <source>
        <dbReference type="SAM" id="Phobius"/>
    </source>
</evidence>
<dbReference type="RefSeq" id="WP_323278378.1">
    <property type="nucleotide sequence ID" value="NZ_JAYGGQ010000004.1"/>
</dbReference>
<reference evidence="3 4" key="1">
    <citation type="submission" date="2023-12" db="EMBL/GenBank/DDBJ databases">
        <title>Sinomonas terricola sp. nov, isolated from litchi orchard soil in Guangdong, PR China.</title>
        <authorList>
            <person name="Jiaxin W."/>
            <person name="Yang Z."/>
            <person name="Honghui Z."/>
        </authorList>
    </citation>
    <scope>NUCLEOTIDE SEQUENCE [LARGE SCALE GENOMIC DNA]</scope>
    <source>
        <strain evidence="3 4">JGH33</strain>
    </source>
</reference>
<dbReference type="CDD" id="cd00118">
    <property type="entry name" value="LysM"/>
    <property type="match status" value="1"/>
</dbReference>
<feature type="transmembrane region" description="Helical" evidence="1">
    <location>
        <begin position="49"/>
        <end position="71"/>
    </location>
</feature>
<keyword evidence="4" id="KW-1185">Reference proteome</keyword>
<evidence type="ECO:0000313" key="3">
    <source>
        <dbReference type="EMBL" id="MEA5454537.1"/>
    </source>
</evidence>
<gene>
    <name evidence="3" type="ORF">SPF06_07370</name>
</gene>
<keyword evidence="1" id="KW-0812">Transmembrane</keyword>
<organism evidence="3 4">
    <name type="scientific">Sinomonas terricola</name>
    <dbReference type="NCBI Taxonomy" id="3110330"/>
    <lineage>
        <taxon>Bacteria</taxon>
        <taxon>Bacillati</taxon>
        <taxon>Actinomycetota</taxon>
        <taxon>Actinomycetes</taxon>
        <taxon>Micrococcales</taxon>
        <taxon>Micrococcaceae</taxon>
        <taxon>Sinomonas</taxon>
    </lineage>
</organism>